<feature type="signal peptide" evidence="14">
    <location>
        <begin position="1"/>
        <end position="21"/>
    </location>
</feature>
<sequence length="305" mass="32613">MRTTTLILGLVLVLSPLLVSAVGTLGFALGDKKADGSCKFQADYEADFDAIKANSGSTIVRIYAASDCNTAQQILPAAQSKGLMVILGVWPDVDSSLQADKQALQTYVPQYRNQVYGVTVGSETLHRKTFDGSQLLEKINDVKSVLPQGIKVGTADSWNKFADGTADAVIKGGVDFLLANGFAYWQGSPISNATYTFFDDVQQALGHIQGVSGSLNAIEFWVGETGWPSDGGSNYGAAIAGTKNAQTYFDDAICGMISWGVNVFVFEAFDEPWKPQSIGDSGAAEDETHWGAMNVDRSTKYPLTC</sequence>
<dbReference type="Gene3D" id="3.20.20.80">
    <property type="entry name" value="Glycosidases"/>
    <property type="match status" value="2"/>
</dbReference>
<dbReference type="InterPro" id="IPR017853">
    <property type="entry name" value="GH"/>
</dbReference>
<evidence type="ECO:0000313" key="16">
    <source>
        <dbReference type="Proteomes" id="UP000030672"/>
    </source>
</evidence>
<evidence type="ECO:0000256" key="5">
    <source>
        <dbReference type="ARBA" id="ARBA00022729"/>
    </source>
</evidence>
<keyword evidence="8 13" id="KW-0326">Glycosidase</keyword>
<dbReference type="GO" id="GO:0005576">
    <property type="term" value="C:extracellular region"/>
    <property type="evidence" value="ECO:0007669"/>
    <property type="project" value="TreeGrafter"/>
</dbReference>
<dbReference type="InterPro" id="IPR050732">
    <property type="entry name" value="Beta-glucan_modifiers"/>
</dbReference>
<evidence type="ECO:0000256" key="12">
    <source>
        <dbReference type="RuleBase" id="RU004335"/>
    </source>
</evidence>
<keyword evidence="7" id="KW-0325">Glycoprotein</keyword>
<keyword evidence="5 14" id="KW-0732">Signal</keyword>
<evidence type="ECO:0000256" key="3">
    <source>
        <dbReference type="ARBA" id="ARBA00022512"/>
    </source>
</evidence>
<comment type="catalytic activity">
    <reaction evidence="9">
        <text>Successive hydrolysis of beta-D-glucose units from the non-reducing ends of (1-&gt;3)-beta-D-glucans, releasing alpha-glucose.</text>
        <dbReference type="EC" id="3.2.1.58"/>
    </reaction>
</comment>
<dbReference type="STRING" id="1043003.A0A074VPF3"/>
<dbReference type="PROSITE" id="PS00587">
    <property type="entry name" value="GLYCOSYL_HYDROL_F17"/>
    <property type="match status" value="1"/>
</dbReference>
<evidence type="ECO:0000256" key="8">
    <source>
        <dbReference type="ARBA" id="ARBA00023295"/>
    </source>
</evidence>
<dbReference type="InterPro" id="IPR000490">
    <property type="entry name" value="Glyco_hydro_17"/>
</dbReference>
<dbReference type="HOGENOM" id="CLU_028820_2_0_1"/>
<evidence type="ECO:0000256" key="9">
    <source>
        <dbReference type="ARBA" id="ARBA00036824"/>
    </source>
</evidence>
<keyword evidence="16" id="KW-1185">Reference proteome</keyword>
<evidence type="ECO:0000256" key="2">
    <source>
        <dbReference type="ARBA" id="ARBA00008773"/>
    </source>
</evidence>
<organism evidence="15 16">
    <name type="scientific">Aureobasidium melanogenum (strain CBS 110374)</name>
    <name type="common">Aureobasidium pullulans var. melanogenum</name>
    <dbReference type="NCBI Taxonomy" id="1043003"/>
    <lineage>
        <taxon>Eukaryota</taxon>
        <taxon>Fungi</taxon>
        <taxon>Dikarya</taxon>
        <taxon>Ascomycota</taxon>
        <taxon>Pezizomycotina</taxon>
        <taxon>Dothideomycetes</taxon>
        <taxon>Dothideomycetidae</taxon>
        <taxon>Dothideales</taxon>
        <taxon>Saccotheciaceae</taxon>
        <taxon>Aureobasidium</taxon>
    </lineage>
</organism>
<protein>
    <recommendedName>
        <fullName evidence="10">glucan 1,3-beta-glucosidase</fullName>
        <ecNumber evidence="10">3.2.1.58</ecNumber>
    </recommendedName>
    <alternativeName>
        <fullName evidence="11">Exo-1,3-beta-glucanase</fullName>
    </alternativeName>
</protein>
<keyword evidence="6 13" id="KW-0378">Hydrolase</keyword>
<feature type="chain" id="PRO_5001702177" description="glucan 1,3-beta-glucosidase" evidence="14">
    <location>
        <begin position="22"/>
        <end position="305"/>
    </location>
</feature>
<gene>
    <name evidence="15" type="ORF">M437DRAFT_53327</name>
</gene>
<accession>A0A074VPF3</accession>
<evidence type="ECO:0000256" key="13">
    <source>
        <dbReference type="RuleBase" id="RU004336"/>
    </source>
</evidence>
<evidence type="ECO:0000256" key="7">
    <source>
        <dbReference type="ARBA" id="ARBA00023180"/>
    </source>
</evidence>
<dbReference type="GO" id="GO:0042973">
    <property type="term" value="F:glucan endo-1,3-beta-D-glucosidase activity"/>
    <property type="evidence" value="ECO:0007669"/>
    <property type="project" value="TreeGrafter"/>
</dbReference>
<dbReference type="SUPFAM" id="SSF51445">
    <property type="entry name" value="(Trans)glycosidases"/>
    <property type="match status" value="1"/>
</dbReference>
<dbReference type="PANTHER" id="PTHR16631">
    <property type="entry name" value="GLUCAN 1,3-BETA-GLUCOSIDASE"/>
    <property type="match status" value="1"/>
</dbReference>
<name>A0A074VPF3_AURM1</name>
<dbReference type="GO" id="GO:0009277">
    <property type="term" value="C:fungal-type cell wall"/>
    <property type="evidence" value="ECO:0007669"/>
    <property type="project" value="TreeGrafter"/>
</dbReference>
<evidence type="ECO:0000256" key="6">
    <source>
        <dbReference type="ARBA" id="ARBA00022801"/>
    </source>
</evidence>
<keyword evidence="4" id="KW-0964">Secreted</keyword>
<dbReference type="GO" id="GO:0071555">
    <property type="term" value="P:cell wall organization"/>
    <property type="evidence" value="ECO:0007669"/>
    <property type="project" value="TreeGrafter"/>
</dbReference>
<dbReference type="AlphaFoldDB" id="A0A074VPF3"/>
<comment type="similarity">
    <text evidence="2 12">Belongs to the glycosyl hydrolase 17 family.</text>
</comment>
<proteinExistence type="inferred from homology"/>
<dbReference type="EC" id="3.2.1.58" evidence="10"/>
<evidence type="ECO:0000256" key="4">
    <source>
        <dbReference type="ARBA" id="ARBA00022525"/>
    </source>
</evidence>
<reference evidence="15 16" key="1">
    <citation type="journal article" date="2014" name="BMC Genomics">
        <title>Genome sequencing of four Aureobasidium pullulans varieties: biotechnological potential, stress tolerance, and description of new species.</title>
        <authorList>
            <person name="Gostin Ar C."/>
            <person name="Ohm R.A."/>
            <person name="Kogej T."/>
            <person name="Sonjak S."/>
            <person name="Turk M."/>
            <person name="Zajc J."/>
            <person name="Zalar P."/>
            <person name="Grube M."/>
            <person name="Sun H."/>
            <person name="Han J."/>
            <person name="Sharma A."/>
            <person name="Chiniquy J."/>
            <person name="Ngan C.Y."/>
            <person name="Lipzen A."/>
            <person name="Barry K."/>
            <person name="Grigoriev I.V."/>
            <person name="Gunde-Cimerman N."/>
        </authorList>
    </citation>
    <scope>NUCLEOTIDE SEQUENCE [LARGE SCALE GENOMIC DNA]</scope>
    <source>
        <strain evidence="15 16">CBS 110374</strain>
    </source>
</reference>
<evidence type="ECO:0000256" key="14">
    <source>
        <dbReference type="SAM" id="SignalP"/>
    </source>
</evidence>
<dbReference type="GeneID" id="63915882"/>
<dbReference type="Proteomes" id="UP000030672">
    <property type="component" value="Unassembled WGS sequence"/>
</dbReference>
<dbReference type="RefSeq" id="XP_040878047.1">
    <property type="nucleotide sequence ID" value="XM_041022509.1"/>
</dbReference>
<evidence type="ECO:0000256" key="11">
    <source>
        <dbReference type="ARBA" id="ARBA00041761"/>
    </source>
</evidence>
<dbReference type="Pfam" id="PF00332">
    <property type="entry name" value="Glyco_hydro_17"/>
    <property type="match status" value="1"/>
</dbReference>
<dbReference type="PANTHER" id="PTHR16631:SF26">
    <property type="entry name" value="GLUCAN 1,3-BETA-GLUCOSIDASE"/>
    <property type="match status" value="1"/>
</dbReference>
<evidence type="ECO:0000256" key="1">
    <source>
        <dbReference type="ARBA" id="ARBA00004191"/>
    </source>
</evidence>
<evidence type="ECO:0000256" key="10">
    <source>
        <dbReference type="ARBA" id="ARBA00038929"/>
    </source>
</evidence>
<comment type="subcellular location">
    <subcellularLocation>
        <location evidence="1">Secreted</location>
        <location evidence="1">Cell wall</location>
    </subcellularLocation>
</comment>
<keyword evidence="3" id="KW-0134">Cell wall</keyword>
<dbReference type="EMBL" id="KL584840">
    <property type="protein sequence ID" value="KEQ61024.1"/>
    <property type="molecule type" value="Genomic_DNA"/>
</dbReference>
<dbReference type="GO" id="GO:0009986">
    <property type="term" value="C:cell surface"/>
    <property type="evidence" value="ECO:0007669"/>
    <property type="project" value="TreeGrafter"/>
</dbReference>
<dbReference type="GO" id="GO:0004338">
    <property type="term" value="F:glucan exo-1,3-beta-glucosidase activity"/>
    <property type="evidence" value="ECO:0007669"/>
    <property type="project" value="UniProtKB-EC"/>
</dbReference>
<evidence type="ECO:0000313" key="15">
    <source>
        <dbReference type="EMBL" id="KEQ61024.1"/>
    </source>
</evidence>
<dbReference type="GO" id="GO:0005975">
    <property type="term" value="P:carbohydrate metabolic process"/>
    <property type="evidence" value="ECO:0007669"/>
    <property type="project" value="InterPro"/>
</dbReference>